<dbReference type="GO" id="GO:1990904">
    <property type="term" value="C:ribonucleoprotein complex"/>
    <property type="evidence" value="ECO:0007669"/>
    <property type="project" value="UniProtKB-KW"/>
</dbReference>
<evidence type="ECO:0000256" key="2">
    <source>
        <dbReference type="ARBA" id="ARBA00010741"/>
    </source>
</evidence>
<dbReference type="GO" id="GO:0000150">
    <property type="term" value="F:DNA strand exchange activity"/>
    <property type="evidence" value="ECO:0007669"/>
    <property type="project" value="InterPro"/>
</dbReference>
<evidence type="ECO:0000256" key="9">
    <source>
        <dbReference type="SAM" id="Coils"/>
    </source>
</evidence>
<evidence type="ECO:0000256" key="8">
    <source>
        <dbReference type="ARBA" id="ARBA00035185"/>
    </source>
</evidence>
<dbReference type="EMBL" id="ML978122">
    <property type="protein sequence ID" value="KAF2102697.1"/>
    <property type="molecule type" value="Genomic_DNA"/>
</dbReference>
<evidence type="ECO:0000256" key="5">
    <source>
        <dbReference type="ARBA" id="ARBA00023128"/>
    </source>
</evidence>
<feature type="compositionally biased region" description="Polar residues" evidence="10">
    <location>
        <begin position="568"/>
        <end position="580"/>
    </location>
</feature>
<proteinExistence type="inferred from homology"/>
<keyword evidence="6" id="KW-0804">Transcription</keyword>
<sequence>MAPPAQPLKAIATNSAHPLNAVARAASKQLGEVIAGEQNKARRGRKGAGPAPKWAISPTQKKVRADIRRQAEQSSVLIRKKRIARHERKNLEEGGFKPGIHFDFRLSPSINVSELGHDQVVQAKIPPKNSARERNGNVVVRIKDMEYGRHIYIFNHLVTNQVVYSFTQELKESSLKQLTFVGKKSVSSHLRPDLWSCLAIVTFPTQYQGREAYRQLREFRMMHEYCWKKPEDDTPLPRKSLRIRLLQNQKANSVADLAAVLEIQSRKGEEQRKLWREHWEDEEIRVARLEQIAKGEGEMKLKPELEAKLKAREDEIAALRRQMEDQDENQRKLTNREIKRLETRQAMLRPSLEAPTESEIAKAKEQLARREAVESQVSSEAIKEAEQLTEGRSEEQRLFVQDMLRHKKFAEHLKNYRPLPKRGSERFRVLDELHPERLPVFWMEGVHIMWADGVDADYARSWPEEVAHEEMGYVYGRVSNPDRIRELWRGDHQLSRFEMLAAKKDKGQKLTPEEEEFMKNVQLDGEDSGQGEDDGKKKKDKPEETEKEKRRQQEEEKKSIWSRIGSLFSRSPRSQDSTNA</sequence>
<evidence type="ECO:0000256" key="6">
    <source>
        <dbReference type="ARBA" id="ARBA00023163"/>
    </source>
</evidence>
<dbReference type="GO" id="GO:0003697">
    <property type="term" value="F:single-stranded DNA binding"/>
    <property type="evidence" value="ECO:0007669"/>
    <property type="project" value="InterPro"/>
</dbReference>
<comment type="similarity">
    <text evidence="2">Belongs to the mitochondrion-specific ribosomal protein mL67 family.</text>
</comment>
<keyword evidence="9" id="KW-0175">Coiled coil</keyword>
<dbReference type="GO" id="GO:0005840">
    <property type="term" value="C:ribosome"/>
    <property type="evidence" value="ECO:0007669"/>
    <property type="project" value="UniProtKB-KW"/>
</dbReference>
<accession>A0A9P4IMV1</accession>
<keyword evidence="5" id="KW-0496">Mitochondrion</keyword>
<gene>
    <name evidence="11" type="ORF">NA57DRAFT_71684</name>
</gene>
<feature type="region of interest" description="Disordered" evidence="10">
    <location>
        <begin position="517"/>
        <end position="580"/>
    </location>
</feature>
<dbReference type="InterPro" id="IPR024629">
    <property type="entry name" value="Ribosomal_mL67"/>
</dbReference>
<comment type="caution">
    <text evidence="11">The sequence shown here is derived from an EMBL/GenBank/DDBJ whole genome shotgun (WGS) entry which is preliminary data.</text>
</comment>
<keyword evidence="7" id="KW-0687">Ribonucleoprotein</keyword>
<feature type="region of interest" description="Disordered" evidence="10">
    <location>
        <begin position="33"/>
        <end position="68"/>
    </location>
</feature>
<dbReference type="AlphaFoldDB" id="A0A9P4IMV1"/>
<evidence type="ECO:0000256" key="10">
    <source>
        <dbReference type="SAM" id="MobiDB-lite"/>
    </source>
</evidence>
<evidence type="ECO:0000313" key="11">
    <source>
        <dbReference type="EMBL" id="KAF2102697.1"/>
    </source>
</evidence>
<name>A0A9P4IMV1_9PEZI</name>
<keyword evidence="12" id="KW-1185">Reference proteome</keyword>
<dbReference type="Proteomes" id="UP000799772">
    <property type="component" value="Unassembled WGS sequence"/>
</dbReference>
<dbReference type="PANTHER" id="PTHR28184">
    <property type="entry name" value="MITOCHONDRIAL HOMOLOGOUS RECOMBINATION PROTEIN 1"/>
    <property type="match status" value="1"/>
</dbReference>
<protein>
    <recommendedName>
        <fullName evidence="8">Large ribosomal subunit protein mL67</fullName>
    </recommendedName>
</protein>
<dbReference type="GO" id="GO:0003735">
    <property type="term" value="F:structural constituent of ribosome"/>
    <property type="evidence" value="ECO:0007669"/>
    <property type="project" value="TreeGrafter"/>
</dbReference>
<evidence type="ECO:0000256" key="4">
    <source>
        <dbReference type="ARBA" id="ARBA00023015"/>
    </source>
</evidence>
<dbReference type="PANTHER" id="PTHR28184:SF1">
    <property type="entry name" value="LARGE RIBOSOMAL SUBUNIT PROTEIN ML67"/>
    <property type="match status" value="1"/>
</dbReference>
<dbReference type="OrthoDB" id="5333655at2759"/>
<evidence type="ECO:0000313" key="12">
    <source>
        <dbReference type="Proteomes" id="UP000799772"/>
    </source>
</evidence>
<reference evidence="11" key="1">
    <citation type="journal article" date="2020" name="Stud. Mycol.">
        <title>101 Dothideomycetes genomes: a test case for predicting lifestyles and emergence of pathogens.</title>
        <authorList>
            <person name="Haridas S."/>
            <person name="Albert R."/>
            <person name="Binder M."/>
            <person name="Bloem J."/>
            <person name="Labutti K."/>
            <person name="Salamov A."/>
            <person name="Andreopoulos B."/>
            <person name="Baker S."/>
            <person name="Barry K."/>
            <person name="Bills G."/>
            <person name="Bluhm B."/>
            <person name="Cannon C."/>
            <person name="Castanera R."/>
            <person name="Culley D."/>
            <person name="Daum C."/>
            <person name="Ezra D."/>
            <person name="Gonzalez J."/>
            <person name="Henrissat B."/>
            <person name="Kuo A."/>
            <person name="Liang C."/>
            <person name="Lipzen A."/>
            <person name="Lutzoni F."/>
            <person name="Magnuson J."/>
            <person name="Mondo S."/>
            <person name="Nolan M."/>
            <person name="Ohm R."/>
            <person name="Pangilinan J."/>
            <person name="Park H.-J."/>
            <person name="Ramirez L."/>
            <person name="Alfaro M."/>
            <person name="Sun H."/>
            <person name="Tritt A."/>
            <person name="Yoshinaga Y."/>
            <person name="Zwiers L.-H."/>
            <person name="Turgeon B."/>
            <person name="Goodwin S."/>
            <person name="Spatafora J."/>
            <person name="Crous P."/>
            <person name="Grigoriev I."/>
        </authorList>
    </citation>
    <scope>NUCLEOTIDE SEQUENCE</scope>
    <source>
        <strain evidence="11">CBS 133067</strain>
    </source>
</reference>
<organism evidence="11 12">
    <name type="scientific">Rhizodiscina lignyota</name>
    <dbReference type="NCBI Taxonomy" id="1504668"/>
    <lineage>
        <taxon>Eukaryota</taxon>
        <taxon>Fungi</taxon>
        <taxon>Dikarya</taxon>
        <taxon>Ascomycota</taxon>
        <taxon>Pezizomycotina</taxon>
        <taxon>Dothideomycetes</taxon>
        <taxon>Pleosporomycetidae</taxon>
        <taxon>Aulographales</taxon>
        <taxon>Rhizodiscinaceae</taxon>
        <taxon>Rhizodiscina</taxon>
    </lineage>
</organism>
<dbReference type="GO" id="GO:0005739">
    <property type="term" value="C:mitochondrion"/>
    <property type="evidence" value="ECO:0007669"/>
    <property type="project" value="UniProtKB-SubCell"/>
</dbReference>
<comment type="subcellular location">
    <subcellularLocation>
        <location evidence="1">Mitochondrion</location>
    </subcellularLocation>
</comment>
<keyword evidence="4" id="KW-0805">Transcription regulation</keyword>
<dbReference type="Pfam" id="PF12829">
    <property type="entry name" value="Mhr1"/>
    <property type="match status" value="1"/>
</dbReference>
<evidence type="ECO:0000256" key="7">
    <source>
        <dbReference type="ARBA" id="ARBA00023274"/>
    </source>
</evidence>
<evidence type="ECO:0000256" key="1">
    <source>
        <dbReference type="ARBA" id="ARBA00004173"/>
    </source>
</evidence>
<keyword evidence="3" id="KW-0689">Ribosomal protein</keyword>
<feature type="compositionally biased region" description="Basic and acidic residues" evidence="10">
    <location>
        <begin position="533"/>
        <end position="559"/>
    </location>
</feature>
<feature type="coiled-coil region" evidence="9">
    <location>
        <begin position="302"/>
        <end position="344"/>
    </location>
</feature>
<evidence type="ECO:0000256" key="3">
    <source>
        <dbReference type="ARBA" id="ARBA00022980"/>
    </source>
</evidence>